<comment type="caution">
    <text evidence="1">The sequence shown here is derived from an EMBL/GenBank/DDBJ whole genome shotgun (WGS) entry which is preliminary data.</text>
</comment>
<keyword evidence="2" id="KW-1185">Reference proteome</keyword>
<sequence length="158" mass="18774">MQVSSPSFYRRMLHSIYAESKNDDSKQAEQDYRVHPLQFIEPSGPSWKNCQDDWKSDPAQRCASDCKSFTSFYEVSISCRRRFRKLFCFCNRRVFEEPRLGRQLSRENAAFPKIVMLLYEIIWIIKFYVVCCFNKSCGAFGISRIFSHDWMPKSIVYI</sequence>
<protein>
    <submittedName>
        <fullName evidence="1">Uncharacterized protein</fullName>
    </submittedName>
</protein>
<accession>A0AAU9J0V6</accession>
<evidence type="ECO:0000313" key="1">
    <source>
        <dbReference type="EMBL" id="CAG9317971.1"/>
    </source>
</evidence>
<gene>
    <name evidence="1" type="ORF">BSTOLATCC_MIC20276</name>
</gene>
<evidence type="ECO:0000313" key="2">
    <source>
        <dbReference type="Proteomes" id="UP001162131"/>
    </source>
</evidence>
<dbReference type="EMBL" id="CAJZBQ010000019">
    <property type="protein sequence ID" value="CAG9317971.1"/>
    <property type="molecule type" value="Genomic_DNA"/>
</dbReference>
<dbReference type="Proteomes" id="UP001162131">
    <property type="component" value="Unassembled WGS sequence"/>
</dbReference>
<proteinExistence type="predicted"/>
<name>A0AAU9J0V6_9CILI</name>
<organism evidence="1 2">
    <name type="scientific">Blepharisma stoltei</name>
    <dbReference type="NCBI Taxonomy" id="1481888"/>
    <lineage>
        <taxon>Eukaryota</taxon>
        <taxon>Sar</taxon>
        <taxon>Alveolata</taxon>
        <taxon>Ciliophora</taxon>
        <taxon>Postciliodesmatophora</taxon>
        <taxon>Heterotrichea</taxon>
        <taxon>Heterotrichida</taxon>
        <taxon>Blepharismidae</taxon>
        <taxon>Blepharisma</taxon>
    </lineage>
</organism>
<dbReference type="AlphaFoldDB" id="A0AAU9J0V6"/>
<reference evidence="1" key="1">
    <citation type="submission" date="2021-09" db="EMBL/GenBank/DDBJ databases">
        <authorList>
            <consortium name="AG Swart"/>
            <person name="Singh M."/>
            <person name="Singh A."/>
            <person name="Seah K."/>
            <person name="Emmerich C."/>
        </authorList>
    </citation>
    <scope>NUCLEOTIDE SEQUENCE</scope>
    <source>
        <strain evidence="1">ATCC30299</strain>
    </source>
</reference>